<name>A0A1S2LY08_9BACI</name>
<dbReference type="OrthoDB" id="85226at2"/>
<comment type="subcellular location">
    <subcellularLocation>
        <location evidence="1">Cell envelope</location>
    </subcellularLocation>
</comment>
<organism evidence="7 8">
    <name type="scientific">Anaerobacillus alkalilacustris</name>
    <dbReference type="NCBI Taxonomy" id="393763"/>
    <lineage>
        <taxon>Bacteria</taxon>
        <taxon>Bacillati</taxon>
        <taxon>Bacillota</taxon>
        <taxon>Bacilli</taxon>
        <taxon>Bacillales</taxon>
        <taxon>Bacillaceae</taxon>
        <taxon>Anaerobacillus</taxon>
    </lineage>
</organism>
<accession>A0A1S2LY08</accession>
<dbReference type="RefSeq" id="WP_071307910.1">
    <property type="nucleotide sequence ID" value="NZ_MLQR01000001.1"/>
</dbReference>
<dbReference type="Gene3D" id="2.40.30.170">
    <property type="match status" value="1"/>
</dbReference>
<evidence type="ECO:0000256" key="3">
    <source>
        <dbReference type="SAM" id="Coils"/>
    </source>
</evidence>
<dbReference type="PANTHER" id="PTHR32347:SF14">
    <property type="entry name" value="EFFLUX SYSTEM COMPONENT YKNX-RELATED"/>
    <property type="match status" value="1"/>
</dbReference>
<keyword evidence="8" id="KW-1185">Reference proteome</keyword>
<dbReference type="InterPro" id="IPR058637">
    <property type="entry name" value="YknX-like_C"/>
</dbReference>
<protein>
    <submittedName>
        <fullName evidence="7">Uncharacterized protein</fullName>
    </submittedName>
</protein>
<feature type="domain" description="YknX-like barrel-sandwich hybrid" evidence="4">
    <location>
        <begin position="61"/>
        <end position="239"/>
    </location>
</feature>
<feature type="domain" description="YknX-like C-terminal permuted SH3-like" evidence="5">
    <location>
        <begin position="329"/>
        <end position="396"/>
    </location>
</feature>
<feature type="coiled-coil region" evidence="3">
    <location>
        <begin position="108"/>
        <end position="206"/>
    </location>
</feature>
<sequence>MKNKKKWIITGVILLIGAMTSVGVARSLEENIFEVQIVNPKMKTLATEVMLPGTLLVKDEQIIYHSPDKGNVYELLVEEGEIVEKGTPLIKYKSDSLLLQKEQHALTVEASNLRLSQIKNQENNLNKQKADLKKQKADLEKKEAELKKEIGKEEAVAMLEVEKQQIKAEERQILTQQQQFEYERKLIDLEIKQHQLQKRLIDSNEEELTVISNIEGKVIIANETVVTAYAESSPMILQIVNTEGFVVKGNLSEYDSLVVKEGQHVKIQSDAIHNEEWEGIVSHVAYSHITSEVAVKYPITVEIYSENNNQLRPGLQMILQIKTDERKSMVIPLSAILQESGVNHVFVVEENLAYKKEVELGIVYGDNIEIVKGLSADEKVIKEPMLTLHDGMEVIVLD</sequence>
<reference evidence="7 8" key="1">
    <citation type="submission" date="2016-10" db="EMBL/GenBank/DDBJ databases">
        <title>Draft genome sequences of four alkaliphilic bacteria belonging to the Anaerobacillus genus.</title>
        <authorList>
            <person name="Bassil N.M."/>
            <person name="Lloyd J.R."/>
        </authorList>
    </citation>
    <scope>NUCLEOTIDE SEQUENCE [LARGE SCALE GENOMIC DNA]</scope>
    <source>
        <strain evidence="7 8">DSM 18345</strain>
    </source>
</reference>
<evidence type="ECO:0000259" key="5">
    <source>
        <dbReference type="Pfam" id="PF25989"/>
    </source>
</evidence>
<feature type="domain" description="YknX-like beta-barrel" evidence="6">
    <location>
        <begin position="245"/>
        <end position="321"/>
    </location>
</feature>
<dbReference type="PANTHER" id="PTHR32347">
    <property type="entry name" value="EFFLUX SYSTEM COMPONENT YKNX-RELATED"/>
    <property type="match status" value="1"/>
</dbReference>
<dbReference type="Pfam" id="PF25989">
    <property type="entry name" value="YknX_C"/>
    <property type="match status" value="1"/>
</dbReference>
<dbReference type="Gene3D" id="2.40.420.20">
    <property type="match status" value="1"/>
</dbReference>
<comment type="caution">
    <text evidence="7">The sequence shown here is derived from an EMBL/GenBank/DDBJ whole genome shotgun (WGS) entry which is preliminary data.</text>
</comment>
<dbReference type="Pfam" id="PF25984">
    <property type="entry name" value="BSH_YknX"/>
    <property type="match status" value="1"/>
</dbReference>
<dbReference type="Pfam" id="PF25990">
    <property type="entry name" value="Beta-barrel_YknX"/>
    <property type="match status" value="1"/>
</dbReference>
<evidence type="ECO:0000259" key="6">
    <source>
        <dbReference type="Pfam" id="PF25990"/>
    </source>
</evidence>
<dbReference type="Proteomes" id="UP000179524">
    <property type="component" value="Unassembled WGS sequence"/>
</dbReference>
<dbReference type="InterPro" id="IPR050465">
    <property type="entry name" value="UPF0194_transport"/>
</dbReference>
<dbReference type="GO" id="GO:0030313">
    <property type="term" value="C:cell envelope"/>
    <property type="evidence" value="ECO:0007669"/>
    <property type="project" value="UniProtKB-SubCell"/>
</dbReference>
<evidence type="ECO:0000256" key="1">
    <source>
        <dbReference type="ARBA" id="ARBA00004196"/>
    </source>
</evidence>
<gene>
    <name evidence="7" type="ORF">BKP37_01225</name>
</gene>
<dbReference type="InterPro" id="IPR058636">
    <property type="entry name" value="Beta-barrel_YknX"/>
</dbReference>
<evidence type="ECO:0000259" key="4">
    <source>
        <dbReference type="Pfam" id="PF25984"/>
    </source>
</evidence>
<keyword evidence="2 3" id="KW-0175">Coiled coil</keyword>
<dbReference type="AlphaFoldDB" id="A0A1S2LY08"/>
<dbReference type="EMBL" id="MLQR01000001">
    <property type="protein sequence ID" value="OIJ17184.1"/>
    <property type="molecule type" value="Genomic_DNA"/>
</dbReference>
<evidence type="ECO:0000256" key="2">
    <source>
        <dbReference type="ARBA" id="ARBA00023054"/>
    </source>
</evidence>
<evidence type="ECO:0000313" key="8">
    <source>
        <dbReference type="Proteomes" id="UP000179524"/>
    </source>
</evidence>
<dbReference type="InterPro" id="IPR058639">
    <property type="entry name" value="BSH_YknX-like"/>
</dbReference>
<proteinExistence type="predicted"/>
<evidence type="ECO:0000313" key="7">
    <source>
        <dbReference type="EMBL" id="OIJ17184.1"/>
    </source>
</evidence>